<dbReference type="PROSITE" id="PS51375">
    <property type="entry name" value="PPR"/>
    <property type="match status" value="1"/>
</dbReference>
<gene>
    <name evidence="3" type="ORF">RchiOBHm_Chr5g0078611</name>
</gene>
<dbReference type="Pfam" id="PF12854">
    <property type="entry name" value="PPR_1"/>
    <property type="match status" value="1"/>
</dbReference>
<dbReference type="Gene3D" id="1.25.40.10">
    <property type="entry name" value="Tetratricopeptide repeat domain"/>
    <property type="match status" value="1"/>
</dbReference>
<accession>A0A2P6QM99</accession>
<organism evidence="3 4">
    <name type="scientific">Rosa chinensis</name>
    <name type="common">China rose</name>
    <dbReference type="NCBI Taxonomy" id="74649"/>
    <lineage>
        <taxon>Eukaryota</taxon>
        <taxon>Viridiplantae</taxon>
        <taxon>Streptophyta</taxon>
        <taxon>Embryophyta</taxon>
        <taxon>Tracheophyta</taxon>
        <taxon>Spermatophyta</taxon>
        <taxon>Magnoliopsida</taxon>
        <taxon>eudicotyledons</taxon>
        <taxon>Gunneridae</taxon>
        <taxon>Pentapetalae</taxon>
        <taxon>rosids</taxon>
        <taxon>fabids</taxon>
        <taxon>Rosales</taxon>
        <taxon>Rosaceae</taxon>
        <taxon>Rosoideae</taxon>
        <taxon>Rosoideae incertae sedis</taxon>
        <taxon>Rosa</taxon>
    </lineage>
</organism>
<sequence length="72" mass="7977">MREKGCSPDGWTYNIIIRGLLSNNETSWAMGFIEEMVELGFSADASTTELIVRLLSKDIVDPGLLQLLKDSS</sequence>
<reference evidence="3 4" key="1">
    <citation type="journal article" date="2018" name="Nat. Genet.">
        <title>The Rosa genome provides new insights in the design of modern roses.</title>
        <authorList>
            <person name="Bendahmane M."/>
        </authorList>
    </citation>
    <scope>NUCLEOTIDE SEQUENCE [LARGE SCALE GENOMIC DNA]</scope>
    <source>
        <strain evidence="4">cv. Old Blush</strain>
    </source>
</reference>
<evidence type="ECO:0000313" key="3">
    <source>
        <dbReference type="EMBL" id="PRQ35312.1"/>
    </source>
</evidence>
<dbReference type="InterPro" id="IPR002885">
    <property type="entry name" value="PPR_rpt"/>
</dbReference>
<proteinExistence type="predicted"/>
<dbReference type="NCBIfam" id="TIGR00756">
    <property type="entry name" value="PPR"/>
    <property type="match status" value="1"/>
</dbReference>
<keyword evidence="4" id="KW-1185">Reference proteome</keyword>
<evidence type="ECO:0000256" key="1">
    <source>
        <dbReference type="ARBA" id="ARBA00022737"/>
    </source>
</evidence>
<protein>
    <submittedName>
        <fullName evidence="3">Putative pentatricopeptide</fullName>
    </submittedName>
</protein>
<dbReference type="AlphaFoldDB" id="A0A2P6QM99"/>
<evidence type="ECO:0000313" key="4">
    <source>
        <dbReference type="Proteomes" id="UP000238479"/>
    </source>
</evidence>
<feature type="repeat" description="PPR" evidence="2">
    <location>
        <begin position="9"/>
        <end position="43"/>
    </location>
</feature>
<dbReference type="InterPro" id="IPR011990">
    <property type="entry name" value="TPR-like_helical_dom_sf"/>
</dbReference>
<name>A0A2P6QM99_ROSCH</name>
<dbReference type="EMBL" id="PDCK01000043">
    <property type="protein sequence ID" value="PRQ35312.1"/>
    <property type="molecule type" value="Genomic_DNA"/>
</dbReference>
<comment type="caution">
    <text evidence="3">The sequence shown here is derived from an EMBL/GenBank/DDBJ whole genome shotgun (WGS) entry which is preliminary data.</text>
</comment>
<dbReference type="Gramene" id="PRQ35312">
    <property type="protein sequence ID" value="PRQ35312"/>
    <property type="gene ID" value="RchiOBHm_Chr5g0078611"/>
</dbReference>
<keyword evidence="1" id="KW-0677">Repeat</keyword>
<dbReference type="Proteomes" id="UP000238479">
    <property type="component" value="Chromosome 5"/>
</dbReference>
<evidence type="ECO:0000256" key="2">
    <source>
        <dbReference type="PROSITE-ProRule" id="PRU00708"/>
    </source>
</evidence>